<dbReference type="InterPro" id="IPR007865">
    <property type="entry name" value="Aminopep_P_N"/>
</dbReference>
<dbReference type="Proteomes" id="UP000275078">
    <property type="component" value="Unassembled WGS sequence"/>
</dbReference>
<comment type="cofactor">
    <cofactor evidence="2">
        <name>Mn(2+)</name>
        <dbReference type="ChEBI" id="CHEBI:29035"/>
    </cofactor>
</comment>
<dbReference type="Gene3D" id="3.90.230.10">
    <property type="entry name" value="Creatinase/methionine aminopeptidase superfamily"/>
    <property type="match status" value="1"/>
</dbReference>
<dbReference type="InterPro" id="IPR000994">
    <property type="entry name" value="Pept_M24"/>
</dbReference>
<comment type="similarity">
    <text evidence="4">Belongs to the peptidase M24B family.</text>
</comment>
<evidence type="ECO:0000259" key="12">
    <source>
        <dbReference type="SMART" id="SM01011"/>
    </source>
</evidence>
<sequence>MDPILNTPYPARAHAKAAAAVLKQKIPNLTSGLIYLESTKEVIGEDDDHPVPFRQRRNFYYLTGCDLHDSYVTYDLSTEKLTLYIPPLDAEEVMWMGLPVSPEEALQKYDVDEVRTTEDVTDLIDKITTEGTVPVFTIKEQVSNTKLLETLETINTKALVKEANLQSILEELRTVKDKYEVALIRHANKISTLAHETLMAQISTLSTEQQAEGLFTGICIQQGAPKQAYHGIFAAGEAAATLHYVHNNKPFDNKNIILVDAGAEFRNYASDITRCYPIKGEFSPESLAIYKLVLEMQNRTISELKAGIRWEDLHLLAHRVLIEGLQKIGIFKSEFSVDEILESRVSCAFLPHGLGHFLGMDTHDKAGKLPGHKSENDTDPIFKYLRIRRTLPVRSVVTIEPGCYFCPFIVNPYLENEKYGKYVDKEVLSKYWAVGGVRIEDNLLVLEEGSENLTDTKKSVEQVLKVVRGE</sequence>
<evidence type="ECO:0000256" key="7">
    <source>
        <dbReference type="ARBA" id="ARBA00022723"/>
    </source>
</evidence>
<comment type="catalytic activity">
    <reaction evidence="1">
        <text>Release of any N-terminal amino acid, including proline, that is linked to proline, even from a dipeptide or tripeptide.</text>
        <dbReference type="EC" id="3.4.11.9"/>
    </reaction>
</comment>
<gene>
    <name evidence="13" type="ORF">BJ508DRAFT_216372</name>
</gene>
<keyword evidence="6 13" id="KW-0645">Protease</keyword>
<name>A0A3N4HGF5_ASCIM</name>
<keyword evidence="14" id="KW-1185">Reference proteome</keyword>
<keyword evidence="9" id="KW-0482">Metalloprotease</keyword>
<protein>
    <recommendedName>
        <fullName evidence="5">Xaa-Pro aminopeptidase</fullName>
        <ecNumber evidence="5">3.4.11.9</ecNumber>
    </recommendedName>
    <alternativeName>
        <fullName evidence="11">Aminoacylproline aminopeptidase</fullName>
    </alternativeName>
</protein>
<dbReference type="Pfam" id="PF05195">
    <property type="entry name" value="AMP_N"/>
    <property type="match status" value="1"/>
</dbReference>
<comment type="function">
    <text evidence="3">Catalyzes the removal of a penultimate prolyl residue from the N-termini of peptides.</text>
</comment>
<dbReference type="InterPro" id="IPR029149">
    <property type="entry name" value="Creatin/AminoP/Spt16_N"/>
</dbReference>
<dbReference type="GO" id="GO:0006508">
    <property type="term" value="P:proteolysis"/>
    <property type="evidence" value="ECO:0007669"/>
    <property type="project" value="TreeGrafter"/>
</dbReference>
<dbReference type="EC" id="3.4.11.9" evidence="5"/>
<keyword evidence="10" id="KW-0464">Manganese</keyword>
<evidence type="ECO:0000256" key="2">
    <source>
        <dbReference type="ARBA" id="ARBA00001936"/>
    </source>
</evidence>
<dbReference type="OrthoDB" id="10261878at2759"/>
<evidence type="ECO:0000256" key="11">
    <source>
        <dbReference type="ARBA" id="ARBA00030849"/>
    </source>
</evidence>
<dbReference type="Pfam" id="PF00557">
    <property type="entry name" value="Peptidase_M24"/>
    <property type="match status" value="1"/>
</dbReference>
<dbReference type="EMBL" id="ML119830">
    <property type="protein sequence ID" value="RPA73182.1"/>
    <property type="molecule type" value="Genomic_DNA"/>
</dbReference>
<keyword evidence="8" id="KW-0378">Hydrolase</keyword>
<dbReference type="InterPro" id="IPR036005">
    <property type="entry name" value="Creatinase/aminopeptidase-like"/>
</dbReference>
<evidence type="ECO:0000256" key="3">
    <source>
        <dbReference type="ARBA" id="ARBA00002443"/>
    </source>
</evidence>
<evidence type="ECO:0000256" key="6">
    <source>
        <dbReference type="ARBA" id="ARBA00022438"/>
    </source>
</evidence>
<dbReference type="Gene3D" id="3.40.350.10">
    <property type="entry name" value="Creatinase/prolidase N-terminal domain"/>
    <property type="match status" value="1"/>
</dbReference>
<evidence type="ECO:0000256" key="8">
    <source>
        <dbReference type="ARBA" id="ARBA00022801"/>
    </source>
</evidence>
<dbReference type="SUPFAM" id="SSF53092">
    <property type="entry name" value="Creatinase/prolidase N-terminal domain"/>
    <property type="match status" value="1"/>
</dbReference>
<evidence type="ECO:0000313" key="13">
    <source>
        <dbReference type="EMBL" id="RPA73182.1"/>
    </source>
</evidence>
<evidence type="ECO:0000256" key="1">
    <source>
        <dbReference type="ARBA" id="ARBA00001424"/>
    </source>
</evidence>
<reference evidence="13 14" key="1">
    <citation type="journal article" date="2018" name="Nat. Ecol. Evol.">
        <title>Pezizomycetes genomes reveal the molecular basis of ectomycorrhizal truffle lifestyle.</title>
        <authorList>
            <person name="Murat C."/>
            <person name="Payen T."/>
            <person name="Noel B."/>
            <person name="Kuo A."/>
            <person name="Morin E."/>
            <person name="Chen J."/>
            <person name="Kohler A."/>
            <person name="Krizsan K."/>
            <person name="Balestrini R."/>
            <person name="Da Silva C."/>
            <person name="Montanini B."/>
            <person name="Hainaut M."/>
            <person name="Levati E."/>
            <person name="Barry K.W."/>
            <person name="Belfiori B."/>
            <person name="Cichocki N."/>
            <person name="Clum A."/>
            <person name="Dockter R.B."/>
            <person name="Fauchery L."/>
            <person name="Guy J."/>
            <person name="Iotti M."/>
            <person name="Le Tacon F."/>
            <person name="Lindquist E.A."/>
            <person name="Lipzen A."/>
            <person name="Malagnac F."/>
            <person name="Mello A."/>
            <person name="Molinier V."/>
            <person name="Miyauchi S."/>
            <person name="Poulain J."/>
            <person name="Riccioni C."/>
            <person name="Rubini A."/>
            <person name="Sitrit Y."/>
            <person name="Splivallo R."/>
            <person name="Traeger S."/>
            <person name="Wang M."/>
            <person name="Zifcakova L."/>
            <person name="Wipf D."/>
            <person name="Zambonelli A."/>
            <person name="Paolocci F."/>
            <person name="Nowrousian M."/>
            <person name="Ottonello S."/>
            <person name="Baldrian P."/>
            <person name="Spatafora J.W."/>
            <person name="Henrissat B."/>
            <person name="Nagy L.G."/>
            <person name="Aury J.M."/>
            <person name="Wincker P."/>
            <person name="Grigoriev I.V."/>
            <person name="Bonfante P."/>
            <person name="Martin F.M."/>
        </authorList>
    </citation>
    <scope>NUCLEOTIDE SEQUENCE [LARGE SCALE GENOMIC DNA]</scope>
    <source>
        <strain evidence="13 14">RN42</strain>
    </source>
</reference>
<keyword evidence="7" id="KW-0479">Metal-binding</keyword>
<evidence type="ECO:0000256" key="5">
    <source>
        <dbReference type="ARBA" id="ARBA00012574"/>
    </source>
</evidence>
<dbReference type="GO" id="GO:0070006">
    <property type="term" value="F:metalloaminopeptidase activity"/>
    <property type="evidence" value="ECO:0007669"/>
    <property type="project" value="InterPro"/>
</dbReference>
<dbReference type="CDD" id="cd01087">
    <property type="entry name" value="Prolidase"/>
    <property type="match status" value="1"/>
</dbReference>
<evidence type="ECO:0000256" key="4">
    <source>
        <dbReference type="ARBA" id="ARBA00008766"/>
    </source>
</evidence>
<dbReference type="SMART" id="SM01011">
    <property type="entry name" value="AMP_N"/>
    <property type="match status" value="1"/>
</dbReference>
<evidence type="ECO:0000256" key="9">
    <source>
        <dbReference type="ARBA" id="ARBA00023049"/>
    </source>
</evidence>
<evidence type="ECO:0000256" key="10">
    <source>
        <dbReference type="ARBA" id="ARBA00023211"/>
    </source>
</evidence>
<accession>A0A3N4HGF5</accession>
<dbReference type="InterPro" id="IPR052433">
    <property type="entry name" value="X-Pro_dipept-like"/>
</dbReference>
<dbReference type="PANTHER" id="PTHR43226:SF1">
    <property type="entry name" value="XAA-PRO DIPEPTIDASE"/>
    <property type="match status" value="1"/>
</dbReference>
<dbReference type="SUPFAM" id="SSF55920">
    <property type="entry name" value="Creatinase/aminopeptidase"/>
    <property type="match status" value="1"/>
</dbReference>
<dbReference type="STRING" id="1160509.A0A3N4HGF5"/>
<dbReference type="AlphaFoldDB" id="A0A3N4HGF5"/>
<evidence type="ECO:0000313" key="14">
    <source>
        <dbReference type="Proteomes" id="UP000275078"/>
    </source>
</evidence>
<dbReference type="GO" id="GO:0030145">
    <property type="term" value="F:manganese ion binding"/>
    <property type="evidence" value="ECO:0007669"/>
    <property type="project" value="InterPro"/>
</dbReference>
<dbReference type="PANTHER" id="PTHR43226">
    <property type="entry name" value="XAA-PRO AMINOPEPTIDASE 3"/>
    <property type="match status" value="1"/>
</dbReference>
<proteinExistence type="inferred from homology"/>
<feature type="domain" description="Aminopeptidase P N-terminal" evidence="12">
    <location>
        <begin position="9"/>
        <end position="144"/>
    </location>
</feature>
<keyword evidence="6 13" id="KW-0031">Aminopeptidase</keyword>
<organism evidence="13 14">
    <name type="scientific">Ascobolus immersus RN42</name>
    <dbReference type="NCBI Taxonomy" id="1160509"/>
    <lineage>
        <taxon>Eukaryota</taxon>
        <taxon>Fungi</taxon>
        <taxon>Dikarya</taxon>
        <taxon>Ascomycota</taxon>
        <taxon>Pezizomycotina</taxon>
        <taxon>Pezizomycetes</taxon>
        <taxon>Pezizales</taxon>
        <taxon>Ascobolaceae</taxon>
        <taxon>Ascobolus</taxon>
    </lineage>
</organism>